<evidence type="ECO:0000256" key="4">
    <source>
        <dbReference type="ARBA" id="ARBA00022692"/>
    </source>
</evidence>
<feature type="repeat" description="Solcar" evidence="9">
    <location>
        <begin position="214"/>
        <end position="302"/>
    </location>
</feature>
<evidence type="ECO:0000256" key="10">
    <source>
        <dbReference type="RuleBase" id="RU000488"/>
    </source>
</evidence>
<evidence type="ECO:0000256" key="3">
    <source>
        <dbReference type="ARBA" id="ARBA00022448"/>
    </source>
</evidence>
<evidence type="ECO:0000313" key="13">
    <source>
        <dbReference type="Proteomes" id="UP000252139"/>
    </source>
</evidence>
<keyword evidence="7" id="KW-0496">Mitochondrion</keyword>
<dbReference type="GO" id="GO:1990575">
    <property type="term" value="P:mitochondrial L-ornithine transmembrane transport"/>
    <property type="evidence" value="ECO:0007669"/>
    <property type="project" value="TreeGrafter"/>
</dbReference>
<dbReference type="GO" id="GO:0031966">
    <property type="term" value="C:mitochondrial membrane"/>
    <property type="evidence" value="ECO:0007669"/>
    <property type="project" value="UniProtKB-SubCell"/>
</dbReference>
<dbReference type="SUPFAM" id="SSF103506">
    <property type="entry name" value="Mitochondrial carrier"/>
    <property type="match status" value="1"/>
</dbReference>
<proteinExistence type="inferred from homology"/>
<keyword evidence="5" id="KW-0677">Repeat</keyword>
<name>A0A367JJU5_RHIAZ</name>
<dbReference type="AlphaFoldDB" id="A0A367JJU5"/>
<keyword evidence="3 10" id="KW-0813">Transport</keyword>
<keyword evidence="13" id="KW-1185">Reference proteome</keyword>
<evidence type="ECO:0000313" key="12">
    <source>
        <dbReference type="EMBL" id="RCH90207.1"/>
    </source>
</evidence>
<evidence type="ECO:0000256" key="1">
    <source>
        <dbReference type="ARBA" id="ARBA00004225"/>
    </source>
</evidence>
<comment type="subcellular location">
    <subcellularLocation>
        <location evidence="1">Mitochondrion membrane</location>
        <topology evidence="1">Multi-pass membrane protein</topology>
    </subcellularLocation>
</comment>
<feature type="transmembrane region" description="Helical" evidence="11">
    <location>
        <begin position="178"/>
        <end position="198"/>
    </location>
</feature>
<dbReference type="STRING" id="86630.A0A367JJU5"/>
<accession>A0A367JJU5</accession>
<evidence type="ECO:0000256" key="6">
    <source>
        <dbReference type="ARBA" id="ARBA00022989"/>
    </source>
</evidence>
<comment type="caution">
    <text evidence="12">The sequence shown here is derived from an EMBL/GenBank/DDBJ whole genome shotgun (WGS) entry which is preliminary data.</text>
</comment>
<evidence type="ECO:0000256" key="8">
    <source>
        <dbReference type="ARBA" id="ARBA00023136"/>
    </source>
</evidence>
<dbReference type="Pfam" id="PF00153">
    <property type="entry name" value="Mito_carr"/>
    <property type="match status" value="3"/>
</dbReference>
<dbReference type="GO" id="GO:0000064">
    <property type="term" value="F:L-ornithine transmembrane transporter activity"/>
    <property type="evidence" value="ECO:0007669"/>
    <property type="project" value="TreeGrafter"/>
</dbReference>
<gene>
    <name evidence="12" type="ORF">CU097_010129</name>
</gene>
<reference evidence="12 13" key="1">
    <citation type="journal article" date="2018" name="G3 (Bethesda)">
        <title>Phylogenetic and Phylogenomic Definition of Rhizopus Species.</title>
        <authorList>
            <person name="Gryganskyi A.P."/>
            <person name="Golan J."/>
            <person name="Dolatabadi S."/>
            <person name="Mondo S."/>
            <person name="Robb S."/>
            <person name="Idnurm A."/>
            <person name="Muszewska A."/>
            <person name="Steczkiewicz K."/>
            <person name="Masonjones S."/>
            <person name="Liao H.L."/>
            <person name="Gajdeczka M.T."/>
            <person name="Anike F."/>
            <person name="Vuek A."/>
            <person name="Anishchenko I.M."/>
            <person name="Voigt K."/>
            <person name="de Hoog G.S."/>
            <person name="Smith M.E."/>
            <person name="Heitman J."/>
            <person name="Vilgalys R."/>
            <person name="Stajich J.E."/>
        </authorList>
    </citation>
    <scope>NUCLEOTIDE SEQUENCE [LARGE SCALE GENOMIC DNA]</scope>
    <source>
        <strain evidence="12 13">CBS 357.93</strain>
    </source>
</reference>
<dbReference type="PANTHER" id="PTHR45624">
    <property type="entry name" value="MITOCHONDRIAL BASIC AMINO ACIDS TRANSPORTER-RELATED"/>
    <property type="match status" value="1"/>
</dbReference>
<keyword evidence="4 9" id="KW-0812">Transmembrane</keyword>
<evidence type="ECO:0000256" key="9">
    <source>
        <dbReference type="PROSITE-ProRule" id="PRU00282"/>
    </source>
</evidence>
<evidence type="ECO:0000256" key="11">
    <source>
        <dbReference type="SAM" id="Phobius"/>
    </source>
</evidence>
<evidence type="ECO:0000256" key="7">
    <source>
        <dbReference type="ARBA" id="ARBA00023128"/>
    </source>
</evidence>
<comment type="similarity">
    <text evidence="2 10">Belongs to the mitochondrial carrier (TC 2.A.29) family.</text>
</comment>
<feature type="repeat" description="Solcar" evidence="9">
    <location>
        <begin position="120"/>
        <end position="207"/>
    </location>
</feature>
<keyword evidence="6 11" id="KW-1133">Transmembrane helix</keyword>
<dbReference type="EMBL" id="PJQL01001159">
    <property type="protein sequence ID" value="RCH90207.1"/>
    <property type="molecule type" value="Genomic_DNA"/>
</dbReference>
<dbReference type="OrthoDB" id="193856at2759"/>
<protein>
    <submittedName>
        <fullName evidence="12">Uncharacterized protein</fullName>
    </submittedName>
</protein>
<evidence type="ECO:0000256" key="5">
    <source>
        <dbReference type="ARBA" id="ARBA00022737"/>
    </source>
</evidence>
<feature type="transmembrane region" description="Helical" evidence="11">
    <location>
        <begin position="218"/>
        <end position="235"/>
    </location>
</feature>
<keyword evidence="8 9" id="KW-0472">Membrane</keyword>
<dbReference type="InterPro" id="IPR050567">
    <property type="entry name" value="Mitochondrial_Carrier"/>
</dbReference>
<feature type="repeat" description="Solcar" evidence="9">
    <location>
        <begin position="23"/>
        <end position="110"/>
    </location>
</feature>
<dbReference type="Gene3D" id="1.50.40.10">
    <property type="entry name" value="Mitochondrial carrier domain"/>
    <property type="match status" value="1"/>
</dbReference>
<dbReference type="InterPro" id="IPR023395">
    <property type="entry name" value="MCP_dom_sf"/>
</dbReference>
<dbReference type="PROSITE" id="PS50920">
    <property type="entry name" value="SOLCAR"/>
    <property type="match status" value="3"/>
</dbReference>
<organism evidence="12 13">
    <name type="scientific">Rhizopus azygosporus</name>
    <name type="common">Rhizopus microsporus var. azygosporus</name>
    <dbReference type="NCBI Taxonomy" id="86630"/>
    <lineage>
        <taxon>Eukaryota</taxon>
        <taxon>Fungi</taxon>
        <taxon>Fungi incertae sedis</taxon>
        <taxon>Mucoromycota</taxon>
        <taxon>Mucoromycotina</taxon>
        <taxon>Mucoromycetes</taxon>
        <taxon>Mucorales</taxon>
        <taxon>Mucorineae</taxon>
        <taxon>Rhizopodaceae</taxon>
        <taxon>Rhizopus</taxon>
    </lineage>
</organism>
<sequence length="304" mass="34134">MWRNEKVEYENKANPDLIDESLRNRVRGFAAGMASGITKLVVGHPFDTVKIRMQTTSKADGRFKGPLDCFLKTIRHEGPSALYKGATPPLVGWMFMDSIMLGTLHNARMFMQRWNGDRPLSVFQHGLAGLAGGLTVSFVATPVEQIKARLQVQYDAGTKVYKGPIDCIRQVVRNNGIFGLWQGLLPTMLFRSWFFVFWSSYEVFTKELTKVNLSEGSVSFIAGGLSATAFWIGAFPSDVVKNRYMTQPDVSPKKFPTPTSVARFVYQTEGLRGFYRGFLPSFLRAFPTNASAVFMFEFVMGLLK</sequence>
<evidence type="ECO:0000256" key="2">
    <source>
        <dbReference type="ARBA" id="ARBA00006375"/>
    </source>
</evidence>
<dbReference type="Proteomes" id="UP000252139">
    <property type="component" value="Unassembled WGS sequence"/>
</dbReference>
<dbReference type="PANTHER" id="PTHR45624:SF57">
    <property type="entry name" value="MITOCHONDRIAL SUBSTRATE CARRIER FAMILY PROTEIN L"/>
    <property type="match status" value="1"/>
</dbReference>
<dbReference type="InterPro" id="IPR018108">
    <property type="entry name" value="MCP_transmembrane"/>
</dbReference>